<dbReference type="InterPro" id="IPR036282">
    <property type="entry name" value="Glutathione-S-Trfase_C_sf"/>
</dbReference>
<dbReference type="EC" id="2.5.1.18" evidence="2"/>
<feature type="domain" description="GST N-terminal" evidence="5">
    <location>
        <begin position="1"/>
        <end position="85"/>
    </location>
</feature>
<dbReference type="FunFam" id="3.40.30.10:FF:000156">
    <property type="entry name" value="Glutathione S-transferase 1"/>
    <property type="match status" value="1"/>
</dbReference>
<comment type="catalytic activity">
    <reaction evidence="4">
        <text>RX + glutathione = an S-substituted glutathione + a halide anion + H(+)</text>
        <dbReference type="Rhea" id="RHEA:16437"/>
        <dbReference type="ChEBI" id="CHEBI:15378"/>
        <dbReference type="ChEBI" id="CHEBI:16042"/>
        <dbReference type="ChEBI" id="CHEBI:17792"/>
        <dbReference type="ChEBI" id="CHEBI:57925"/>
        <dbReference type="ChEBI" id="CHEBI:90779"/>
        <dbReference type="EC" id="2.5.1.18"/>
    </reaction>
</comment>
<dbReference type="GO" id="GO:0004602">
    <property type="term" value="F:glutathione peroxidase activity"/>
    <property type="evidence" value="ECO:0007669"/>
    <property type="project" value="UniProtKB-ARBA"/>
</dbReference>
<dbReference type="AlphaFoldDB" id="A0A317XHA5"/>
<keyword evidence="7" id="KW-1185">Reference proteome</keyword>
<dbReference type="SUPFAM" id="SSF52833">
    <property type="entry name" value="Thioredoxin-like"/>
    <property type="match status" value="1"/>
</dbReference>
<dbReference type="OrthoDB" id="2098326at2759"/>
<dbReference type="SUPFAM" id="SSF47616">
    <property type="entry name" value="GST C-terminal domain-like"/>
    <property type="match status" value="1"/>
</dbReference>
<dbReference type="SFLD" id="SFLDG00358">
    <property type="entry name" value="Main_(cytGST)"/>
    <property type="match status" value="1"/>
</dbReference>
<dbReference type="SFLD" id="SFLDS00019">
    <property type="entry name" value="Glutathione_Transferase_(cytos"/>
    <property type="match status" value="1"/>
</dbReference>
<dbReference type="PANTHER" id="PTHR44051">
    <property type="entry name" value="GLUTATHIONE S-TRANSFERASE-RELATED"/>
    <property type="match status" value="1"/>
</dbReference>
<gene>
    <name evidence="6" type="ORF">BCV70DRAFT_203373</name>
</gene>
<dbReference type="Proteomes" id="UP000246740">
    <property type="component" value="Unassembled WGS sequence"/>
</dbReference>
<organism evidence="6 7">
    <name type="scientific">Testicularia cyperi</name>
    <dbReference type="NCBI Taxonomy" id="1882483"/>
    <lineage>
        <taxon>Eukaryota</taxon>
        <taxon>Fungi</taxon>
        <taxon>Dikarya</taxon>
        <taxon>Basidiomycota</taxon>
        <taxon>Ustilaginomycotina</taxon>
        <taxon>Ustilaginomycetes</taxon>
        <taxon>Ustilaginales</taxon>
        <taxon>Anthracoideaceae</taxon>
        <taxon>Testicularia</taxon>
    </lineage>
</organism>
<keyword evidence="3" id="KW-0808">Transferase</keyword>
<protein>
    <recommendedName>
        <fullName evidence="2">glutathione transferase</fullName>
        <ecNumber evidence="2">2.5.1.18</ecNumber>
    </recommendedName>
</protein>
<evidence type="ECO:0000256" key="4">
    <source>
        <dbReference type="ARBA" id="ARBA00047960"/>
    </source>
</evidence>
<comment type="similarity">
    <text evidence="1">Belongs to the GST superfamily.</text>
</comment>
<evidence type="ECO:0000256" key="1">
    <source>
        <dbReference type="ARBA" id="ARBA00007409"/>
    </source>
</evidence>
<dbReference type="EMBL" id="KZ819250">
    <property type="protein sequence ID" value="PWY96858.1"/>
    <property type="molecule type" value="Genomic_DNA"/>
</dbReference>
<evidence type="ECO:0000259" key="5">
    <source>
        <dbReference type="PROSITE" id="PS50404"/>
    </source>
</evidence>
<dbReference type="Gene3D" id="3.40.30.10">
    <property type="entry name" value="Glutaredoxin"/>
    <property type="match status" value="1"/>
</dbReference>
<dbReference type="InterPro" id="IPR004045">
    <property type="entry name" value="Glutathione_S-Trfase_N"/>
</dbReference>
<evidence type="ECO:0000313" key="6">
    <source>
        <dbReference type="EMBL" id="PWY96858.1"/>
    </source>
</evidence>
<dbReference type="InterPro" id="IPR036249">
    <property type="entry name" value="Thioredoxin-like_sf"/>
</dbReference>
<dbReference type="CDD" id="cd03046">
    <property type="entry name" value="GST_N_GTT1_like"/>
    <property type="match status" value="1"/>
</dbReference>
<dbReference type="FunCoup" id="A0A317XHA5">
    <property type="interactions" value="244"/>
</dbReference>
<sequence>MTIIVHHLNNSRSQRVLWLLEEMGIEYEIKKYERTAAGLAPEELLAVHPTGKSPLITDTNNGKNKVVAESGAIVEYLIRNYGQGKFVPADPERVDDEIFYTHFAEGSLMPTLVMKLVFSKVPNRMPFFLRPIGSGITAAVNSSFLDPDITRKANFVADELDKKCDGGNKFFTGGDKEGNPTAADFQMLFPLEAMMAGRLPNPPAAIKAYVDMCHERPAYKRGLEKGGPYKLGA</sequence>
<name>A0A317XHA5_9BASI</name>
<dbReference type="Gene3D" id="1.20.1050.10">
    <property type="match status" value="1"/>
</dbReference>
<dbReference type="GO" id="GO:0004364">
    <property type="term" value="F:glutathione transferase activity"/>
    <property type="evidence" value="ECO:0007669"/>
    <property type="project" value="UniProtKB-EC"/>
</dbReference>
<evidence type="ECO:0000256" key="3">
    <source>
        <dbReference type="ARBA" id="ARBA00022679"/>
    </source>
</evidence>
<evidence type="ECO:0000313" key="7">
    <source>
        <dbReference type="Proteomes" id="UP000246740"/>
    </source>
</evidence>
<dbReference type="InterPro" id="IPR040079">
    <property type="entry name" value="Glutathione_S-Trfase"/>
</dbReference>
<dbReference type="PANTHER" id="PTHR44051:SF9">
    <property type="entry name" value="GLUTATHIONE S-TRANSFERASE 1"/>
    <property type="match status" value="1"/>
</dbReference>
<dbReference type="STRING" id="1882483.A0A317XHA5"/>
<dbReference type="InParanoid" id="A0A317XHA5"/>
<proteinExistence type="inferred from homology"/>
<accession>A0A317XHA5</accession>
<evidence type="ECO:0000256" key="2">
    <source>
        <dbReference type="ARBA" id="ARBA00012452"/>
    </source>
</evidence>
<dbReference type="GO" id="GO:0005737">
    <property type="term" value="C:cytoplasm"/>
    <property type="evidence" value="ECO:0007669"/>
    <property type="project" value="UniProtKB-ARBA"/>
</dbReference>
<reference evidence="6 7" key="1">
    <citation type="journal article" date="2018" name="Mol. Biol. Evol.">
        <title>Broad Genomic Sampling Reveals a Smut Pathogenic Ancestry of the Fungal Clade Ustilaginomycotina.</title>
        <authorList>
            <person name="Kijpornyongpan T."/>
            <person name="Mondo S.J."/>
            <person name="Barry K."/>
            <person name="Sandor L."/>
            <person name="Lee J."/>
            <person name="Lipzen A."/>
            <person name="Pangilinan J."/>
            <person name="LaButti K."/>
            <person name="Hainaut M."/>
            <person name="Henrissat B."/>
            <person name="Grigoriev I.V."/>
            <person name="Spatafora J.W."/>
            <person name="Aime M.C."/>
        </authorList>
    </citation>
    <scope>NUCLEOTIDE SEQUENCE [LARGE SCALE GENOMIC DNA]</scope>
    <source>
        <strain evidence="6 7">MCA 3645</strain>
    </source>
</reference>
<dbReference type="Pfam" id="PF02798">
    <property type="entry name" value="GST_N"/>
    <property type="match status" value="1"/>
</dbReference>
<dbReference type="PROSITE" id="PS50404">
    <property type="entry name" value="GST_NTER"/>
    <property type="match status" value="1"/>
</dbReference>